<organism evidence="1">
    <name type="scientific">Tanacetum cinerariifolium</name>
    <name type="common">Dalmatian daisy</name>
    <name type="synonym">Chrysanthemum cinerariifolium</name>
    <dbReference type="NCBI Taxonomy" id="118510"/>
    <lineage>
        <taxon>Eukaryota</taxon>
        <taxon>Viridiplantae</taxon>
        <taxon>Streptophyta</taxon>
        <taxon>Embryophyta</taxon>
        <taxon>Tracheophyta</taxon>
        <taxon>Spermatophyta</taxon>
        <taxon>Magnoliopsida</taxon>
        <taxon>eudicotyledons</taxon>
        <taxon>Gunneridae</taxon>
        <taxon>Pentapetalae</taxon>
        <taxon>asterids</taxon>
        <taxon>campanulids</taxon>
        <taxon>Asterales</taxon>
        <taxon>Asteraceae</taxon>
        <taxon>Asteroideae</taxon>
        <taxon>Anthemideae</taxon>
        <taxon>Anthemidinae</taxon>
        <taxon>Tanacetum</taxon>
    </lineage>
</organism>
<evidence type="ECO:0000313" key="1">
    <source>
        <dbReference type="EMBL" id="GFC82623.1"/>
    </source>
</evidence>
<dbReference type="EMBL" id="BKCJ011085482">
    <property type="protein sequence ID" value="GFC82623.1"/>
    <property type="molecule type" value="Genomic_DNA"/>
</dbReference>
<accession>A0A699RA09</accession>
<dbReference type="AlphaFoldDB" id="A0A699RA09"/>
<reference evidence="1" key="1">
    <citation type="journal article" date="2019" name="Sci. Rep.">
        <title>Draft genome of Tanacetum cinerariifolium, the natural source of mosquito coil.</title>
        <authorList>
            <person name="Yamashiro T."/>
            <person name="Shiraishi A."/>
            <person name="Satake H."/>
            <person name="Nakayama K."/>
        </authorList>
    </citation>
    <scope>NUCLEOTIDE SEQUENCE</scope>
</reference>
<protein>
    <submittedName>
        <fullName evidence="1">Histone deacetylase 14</fullName>
    </submittedName>
</protein>
<gene>
    <name evidence="1" type="ORF">Tci_854593</name>
</gene>
<sequence>MMVNNLYQPLRAILSMINQYLTSKTSGYNRLRYPVLQMLWGRTHNINQRLASPFHLAEEDHRLGNLKFFPKGEEDEVLGMQIPKELITDNIRNASYYNAYMKMVAKHDRKIAAA</sequence>
<name>A0A699RA09_TANCI</name>
<comment type="caution">
    <text evidence="1">The sequence shown here is derived from an EMBL/GenBank/DDBJ whole genome shotgun (WGS) entry which is preliminary data.</text>
</comment>
<proteinExistence type="predicted"/>